<evidence type="ECO:0000256" key="7">
    <source>
        <dbReference type="SAM" id="SignalP"/>
    </source>
</evidence>
<evidence type="ECO:0000256" key="3">
    <source>
        <dbReference type="ARBA" id="ARBA00022448"/>
    </source>
</evidence>
<dbReference type="PANTHER" id="PTHR30024:SF42">
    <property type="entry name" value="ALIPHATIC SULFONATES-BINDING PROTEIN-RELATED"/>
    <property type="match status" value="1"/>
</dbReference>
<dbReference type="PANTHER" id="PTHR30024">
    <property type="entry name" value="ALIPHATIC SULFONATES-BINDING PROTEIN-RELATED"/>
    <property type="match status" value="1"/>
</dbReference>
<dbReference type="InterPro" id="IPR001638">
    <property type="entry name" value="Solute-binding_3/MltF_N"/>
</dbReference>
<dbReference type="NCBIfam" id="TIGR01728">
    <property type="entry name" value="SsuA_fam"/>
    <property type="match status" value="1"/>
</dbReference>
<dbReference type="SUPFAM" id="SSF53850">
    <property type="entry name" value="Periplasmic binding protein-like II"/>
    <property type="match status" value="1"/>
</dbReference>
<keyword evidence="4 7" id="KW-0732">Signal</keyword>
<comment type="similarity">
    <text evidence="2">Belongs to the bacterial solute-binding protein SsuA/TauA family.</text>
</comment>
<evidence type="ECO:0000313" key="9">
    <source>
        <dbReference type="EMBL" id="MFB9759223.1"/>
    </source>
</evidence>
<feature type="signal peptide" evidence="7">
    <location>
        <begin position="1"/>
        <end position="21"/>
    </location>
</feature>
<evidence type="ECO:0000313" key="10">
    <source>
        <dbReference type="Proteomes" id="UP001589609"/>
    </source>
</evidence>
<dbReference type="InterPro" id="IPR015168">
    <property type="entry name" value="SsuA/THI5"/>
</dbReference>
<dbReference type="EMBL" id="JBHMAF010000065">
    <property type="protein sequence ID" value="MFB9759223.1"/>
    <property type="molecule type" value="Genomic_DNA"/>
</dbReference>
<dbReference type="Pfam" id="PF09084">
    <property type="entry name" value="NMT1"/>
    <property type="match status" value="1"/>
</dbReference>
<evidence type="ECO:0000256" key="6">
    <source>
        <dbReference type="ARBA" id="ARBA00023288"/>
    </source>
</evidence>
<protein>
    <submittedName>
        <fullName evidence="9">Aliphatic sulfonate ABC transporter substrate-binding protein</fullName>
    </submittedName>
</protein>
<dbReference type="Proteomes" id="UP001589609">
    <property type="component" value="Unassembled WGS sequence"/>
</dbReference>
<evidence type="ECO:0000259" key="8">
    <source>
        <dbReference type="SMART" id="SM00062"/>
    </source>
</evidence>
<dbReference type="Gene3D" id="3.40.190.10">
    <property type="entry name" value="Periplasmic binding protein-like II"/>
    <property type="match status" value="2"/>
</dbReference>
<evidence type="ECO:0000256" key="4">
    <source>
        <dbReference type="ARBA" id="ARBA00022729"/>
    </source>
</evidence>
<gene>
    <name evidence="9" type="ORF">ACFFMS_12300</name>
</gene>
<accession>A0ABV5WFL9</accession>
<comment type="caution">
    <text evidence="9">The sequence shown here is derived from an EMBL/GenBank/DDBJ whole genome shotgun (WGS) entry which is preliminary data.</text>
</comment>
<keyword evidence="10" id="KW-1185">Reference proteome</keyword>
<proteinExistence type="inferred from homology"/>
<keyword evidence="3" id="KW-0813">Transport</keyword>
<organism evidence="9 10">
    <name type="scientific">Ectobacillus funiculus</name>
    <dbReference type="NCBI Taxonomy" id="137993"/>
    <lineage>
        <taxon>Bacteria</taxon>
        <taxon>Bacillati</taxon>
        <taxon>Bacillota</taxon>
        <taxon>Bacilli</taxon>
        <taxon>Bacillales</taxon>
        <taxon>Bacillaceae</taxon>
        <taxon>Ectobacillus</taxon>
    </lineage>
</organism>
<dbReference type="InterPro" id="IPR010067">
    <property type="entry name" value="ABC_SsuA_sub-bd"/>
</dbReference>
<evidence type="ECO:0000256" key="5">
    <source>
        <dbReference type="ARBA" id="ARBA00023139"/>
    </source>
</evidence>
<dbReference type="SMART" id="SM00062">
    <property type="entry name" value="PBPb"/>
    <property type="match status" value="1"/>
</dbReference>
<keyword evidence="6" id="KW-0449">Lipoprotein</keyword>
<reference evidence="9 10" key="1">
    <citation type="submission" date="2024-09" db="EMBL/GenBank/DDBJ databases">
        <authorList>
            <person name="Sun Q."/>
            <person name="Mori K."/>
        </authorList>
    </citation>
    <scope>NUCLEOTIDE SEQUENCE [LARGE SCALE GENOMIC DNA]</scope>
    <source>
        <strain evidence="9 10">JCM 11201</strain>
    </source>
</reference>
<feature type="chain" id="PRO_5046437251" evidence="7">
    <location>
        <begin position="22"/>
        <end position="341"/>
    </location>
</feature>
<comment type="subcellular location">
    <subcellularLocation>
        <location evidence="1">Periplasm</location>
    </subcellularLocation>
</comment>
<name>A0ABV5WFL9_9BACI</name>
<feature type="domain" description="Solute-binding protein family 3/N-terminal" evidence="8">
    <location>
        <begin position="41"/>
        <end position="263"/>
    </location>
</feature>
<dbReference type="PROSITE" id="PS51257">
    <property type="entry name" value="PROKAR_LIPOPROTEIN"/>
    <property type="match status" value="1"/>
</dbReference>
<evidence type="ECO:0000256" key="2">
    <source>
        <dbReference type="ARBA" id="ARBA00010742"/>
    </source>
</evidence>
<keyword evidence="5" id="KW-0564">Palmitate</keyword>
<evidence type="ECO:0000256" key="1">
    <source>
        <dbReference type="ARBA" id="ARBA00004418"/>
    </source>
</evidence>
<dbReference type="RefSeq" id="WP_379949521.1">
    <property type="nucleotide sequence ID" value="NZ_JBHMAF010000065.1"/>
</dbReference>
<sequence>MIRNIKISVLILTAMVMAILAGCASKETTASEKKENKENLTINIGIQQSLGPLLIAKEKGWFEEEFKKVGVKVKWTVFQSGPPHFEALAANRLDFGAVGNSPVIAGQAANIQFKEIALASDGLKGNAILVRKDSSIQTLKDLKGKKIAVAKGSSGFNVLYRALDKVGLKPEDVKVIQLQPDEAQPAFETGAVDAWSIWEPFVSLQTIQKDARILADGASLNVYSPGFVIARTAFTKEHPELVVRFLKVYEKARLFEKENRTEAIELYANAKKIDKDIVGHILENNEALNLPITEEIIQAQQDTADFQYSLQAITKKIDASQVVDNSYIKQALQEIKEEQNK</sequence>